<dbReference type="Proteomes" id="UP000031982">
    <property type="component" value="Unassembled WGS sequence"/>
</dbReference>
<evidence type="ECO:0000313" key="1">
    <source>
        <dbReference type="EMBL" id="KIL72513.1"/>
    </source>
</evidence>
<dbReference type="EMBL" id="JXLP01000033">
    <property type="protein sequence ID" value="KIL72513.1"/>
    <property type="molecule type" value="Genomic_DNA"/>
</dbReference>
<keyword evidence="2" id="KW-1185">Reference proteome</keyword>
<protein>
    <submittedName>
        <fullName evidence="1">Uncharacterized protein</fullName>
    </submittedName>
</protein>
<name>A0ABR5ANR7_BACBA</name>
<accession>A0ABR5ANR7</accession>
<comment type="caution">
    <text evidence="1">The sequence shown here is derived from an EMBL/GenBank/DDBJ whole genome shotgun (WGS) entry which is preliminary data.</text>
</comment>
<gene>
    <name evidence="1" type="ORF">SD77_3486</name>
</gene>
<evidence type="ECO:0000313" key="2">
    <source>
        <dbReference type="Proteomes" id="UP000031982"/>
    </source>
</evidence>
<proteinExistence type="predicted"/>
<reference evidence="1 2" key="1">
    <citation type="submission" date="2015-01" db="EMBL/GenBank/DDBJ databases">
        <title>Genome Assembly of Bacillus badius MTCC 1458.</title>
        <authorList>
            <person name="Verma A."/>
            <person name="Khatri I."/>
            <person name="Mual P."/>
            <person name="Subramanian S."/>
            <person name="Krishnamurthi S."/>
        </authorList>
    </citation>
    <scope>NUCLEOTIDE SEQUENCE [LARGE SCALE GENOMIC DNA]</scope>
    <source>
        <strain evidence="1 2">MTCC 1458</strain>
    </source>
</reference>
<sequence>MIVDSEIEQAKAALLKTEEWRSLDNAKGSTLDLLGGNVGQERGKSSDEIYRVLIRGKEALNRSDGTINKIIEVLSVTLDCSSSEINLYSLKERGIDEPAAIIITKAPLDALNRIGLTPAQFTQIVQKTTLAGVRVDSVEFNGTFEFGTTAMETDPAAGFADIEGTTGGYFGLVFVPSQEEELPF</sequence>
<organism evidence="1 2">
    <name type="scientific">Bacillus badius</name>
    <dbReference type="NCBI Taxonomy" id="1455"/>
    <lineage>
        <taxon>Bacteria</taxon>
        <taxon>Bacillati</taxon>
        <taxon>Bacillota</taxon>
        <taxon>Bacilli</taxon>
        <taxon>Bacillales</taxon>
        <taxon>Bacillaceae</taxon>
        <taxon>Pseudobacillus</taxon>
    </lineage>
</organism>